<dbReference type="GeneID" id="116939249"/>
<dbReference type="GO" id="GO:0008270">
    <property type="term" value="F:zinc ion binding"/>
    <property type="evidence" value="ECO:0007669"/>
    <property type="project" value="UniProtKB-KW"/>
</dbReference>
<dbReference type="GO" id="GO:0005634">
    <property type="term" value="C:nucleus"/>
    <property type="evidence" value="ECO:0007669"/>
    <property type="project" value="UniProtKB-ARBA"/>
</dbReference>
<dbReference type="PANTHER" id="PTHR12396">
    <property type="entry name" value="METHYL-CPG BINDING PROTEIN, MBD"/>
    <property type="match status" value="1"/>
</dbReference>
<name>A0AAJ7WMW5_PETMA</name>
<dbReference type="Gene3D" id="6.20.210.20">
    <property type="entry name" value="THAP domain"/>
    <property type="match status" value="1"/>
</dbReference>
<keyword evidence="2 5" id="KW-0863">Zinc-finger</keyword>
<protein>
    <submittedName>
        <fullName evidence="8">Methyl-CpG-binding domain protein 2-like isoform X2</fullName>
    </submittedName>
</protein>
<dbReference type="SMART" id="SM00980">
    <property type="entry name" value="THAP"/>
    <property type="match status" value="1"/>
</dbReference>
<dbReference type="Pfam" id="PF14048">
    <property type="entry name" value="MBD_C"/>
    <property type="match status" value="1"/>
</dbReference>
<dbReference type="SUPFAM" id="SSF57716">
    <property type="entry name" value="Glucocorticoid receptor-like (DNA-binding domain)"/>
    <property type="match status" value="1"/>
</dbReference>
<dbReference type="PANTHER" id="PTHR12396:SF0">
    <property type="entry name" value="METHYL-CPG BINDING DOMAIN PROTEIN-LIKE, ISOFORM C"/>
    <property type="match status" value="1"/>
</dbReference>
<organism evidence="7 8">
    <name type="scientific">Petromyzon marinus</name>
    <name type="common">Sea lamprey</name>
    <dbReference type="NCBI Taxonomy" id="7757"/>
    <lineage>
        <taxon>Eukaryota</taxon>
        <taxon>Metazoa</taxon>
        <taxon>Chordata</taxon>
        <taxon>Craniata</taxon>
        <taxon>Vertebrata</taxon>
        <taxon>Cyclostomata</taxon>
        <taxon>Hyperoartia</taxon>
        <taxon>Petromyzontiformes</taxon>
        <taxon>Petromyzontidae</taxon>
        <taxon>Petromyzon</taxon>
    </lineage>
</organism>
<dbReference type="InterPro" id="IPR016177">
    <property type="entry name" value="DNA-bd_dom_sf"/>
</dbReference>
<keyword evidence="4 5" id="KW-0238">DNA-binding</keyword>
<dbReference type="InterPro" id="IPR032343">
    <property type="entry name" value="MBD2/MBD3_p55-bd"/>
</dbReference>
<keyword evidence="7" id="KW-1185">Reference proteome</keyword>
<proteinExistence type="predicted"/>
<dbReference type="InterPro" id="IPR025884">
    <property type="entry name" value="MeCpG-bd_2/3_C_dom"/>
</dbReference>
<evidence type="ECO:0000256" key="4">
    <source>
        <dbReference type="ARBA" id="ARBA00023125"/>
    </source>
</evidence>
<evidence type="ECO:0000313" key="8">
    <source>
        <dbReference type="RefSeq" id="XP_032803332.1"/>
    </source>
</evidence>
<dbReference type="Pfam" id="PF05485">
    <property type="entry name" value="THAP"/>
    <property type="match status" value="1"/>
</dbReference>
<dbReference type="RefSeq" id="XP_032803332.1">
    <property type="nucleotide sequence ID" value="XM_032947441.1"/>
</dbReference>
<dbReference type="GO" id="GO:0008327">
    <property type="term" value="F:methyl-CpG binding"/>
    <property type="evidence" value="ECO:0007669"/>
    <property type="project" value="TreeGrafter"/>
</dbReference>
<dbReference type="PROSITE" id="PS50950">
    <property type="entry name" value="ZF_THAP"/>
    <property type="match status" value="1"/>
</dbReference>
<dbReference type="Gene3D" id="3.30.890.10">
    <property type="entry name" value="Methyl-cpg-binding Protein 2, Chain A"/>
    <property type="match status" value="1"/>
</dbReference>
<reference evidence="8" key="1">
    <citation type="submission" date="2025-08" db="UniProtKB">
        <authorList>
            <consortium name="RefSeq"/>
        </authorList>
    </citation>
    <scope>IDENTIFICATION</scope>
    <source>
        <tissue evidence="8">Sperm</tissue>
    </source>
</reference>
<keyword evidence="1" id="KW-0479">Metal-binding</keyword>
<evidence type="ECO:0000256" key="2">
    <source>
        <dbReference type="ARBA" id="ARBA00022771"/>
    </source>
</evidence>
<accession>A0AAJ7WMW5</accession>
<evidence type="ECO:0000259" key="6">
    <source>
        <dbReference type="PROSITE" id="PS50950"/>
    </source>
</evidence>
<dbReference type="SUPFAM" id="SSF54171">
    <property type="entry name" value="DNA-binding domain"/>
    <property type="match status" value="1"/>
</dbReference>
<gene>
    <name evidence="8" type="primary">LOC116939249</name>
</gene>
<keyword evidence="3" id="KW-0862">Zinc</keyword>
<dbReference type="InterPro" id="IPR038441">
    <property type="entry name" value="THAP_Znf_sf"/>
</dbReference>
<feature type="domain" description="THAP-type" evidence="6">
    <location>
        <begin position="1"/>
        <end position="92"/>
    </location>
</feature>
<dbReference type="GO" id="GO:0000122">
    <property type="term" value="P:negative regulation of transcription by RNA polymerase II"/>
    <property type="evidence" value="ECO:0007669"/>
    <property type="project" value="TreeGrafter"/>
</dbReference>
<dbReference type="AlphaFoldDB" id="A0AAJ7WMW5"/>
<dbReference type="GO" id="GO:0006346">
    <property type="term" value="P:DNA methylation-dependent constitutive heterochromatin formation"/>
    <property type="evidence" value="ECO:0007669"/>
    <property type="project" value="TreeGrafter"/>
</dbReference>
<sequence length="322" mass="36265">MVMCFVPNCRHYSERDSCKFFHFPKTRHEFDKWKKLISRADREPSQHSMVCSCHFPDGKREHGPAVILRSPNTRLLPASDRRLIRGIDPNDPNVKKFRGKPQLARYLGTGADISSFDYRTGKLIPGKLQKNKIRLRNDQIGQGKGKPDLNTSLPIRQTASIFKQPVTKVVNHSSSKVKADPHRAIDQPKQLFWEKRLQGWSASDITEEILKSMDLPKGIQGVGPGWSAETLLSSLASALHTSSSSITGQMSAGVEKNPAIWLNTSQPLCKAFTVTDDDIRKQEERVQSIRKKLEQVLMADILASAEDIVDDESPLPEKMEED</sequence>
<evidence type="ECO:0000256" key="3">
    <source>
        <dbReference type="ARBA" id="ARBA00022833"/>
    </source>
</evidence>
<dbReference type="Proteomes" id="UP001318040">
    <property type="component" value="Chromosome 1"/>
</dbReference>
<dbReference type="InterPro" id="IPR006612">
    <property type="entry name" value="THAP_Znf"/>
</dbReference>
<evidence type="ECO:0000256" key="5">
    <source>
        <dbReference type="PROSITE-ProRule" id="PRU00309"/>
    </source>
</evidence>
<evidence type="ECO:0000313" key="7">
    <source>
        <dbReference type="Proteomes" id="UP001318040"/>
    </source>
</evidence>
<dbReference type="Pfam" id="PF16564">
    <property type="entry name" value="MBDa"/>
    <property type="match status" value="1"/>
</dbReference>
<evidence type="ECO:0000256" key="1">
    <source>
        <dbReference type="ARBA" id="ARBA00022723"/>
    </source>
</evidence>